<feature type="transmembrane region" description="Helical" evidence="5">
    <location>
        <begin position="37"/>
        <end position="55"/>
    </location>
</feature>
<evidence type="ECO:0000256" key="5">
    <source>
        <dbReference type="SAM" id="Phobius"/>
    </source>
</evidence>
<evidence type="ECO:0000259" key="6">
    <source>
        <dbReference type="Pfam" id="PF05154"/>
    </source>
</evidence>
<dbReference type="PANTHER" id="PTHR21016:SF25">
    <property type="entry name" value="TM2 DOMAIN-CONTAINING PROTEIN DDB_G0277895-RELATED"/>
    <property type="match status" value="1"/>
</dbReference>
<comment type="subcellular location">
    <subcellularLocation>
        <location evidence="1">Membrane</location>
        <topology evidence="1">Multi-pass membrane protein</topology>
    </subcellularLocation>
</comment>
<feature type="domain" description="TM2" evidence="6">
    <location>
        <begin position="32"/>
        <end position="80"/>
    </location>
</feature>
<keyword evidence="4 5" id="KW-0472">Membrane</keyword>
<evidence type="ECO:0000256" key="3">
    <source>
        <dbReference type="ARBA" id="ARBA00022989"/>
    </source>
</evidence>
<proteinExistence type="predicted"/>
<evidence type="ECO:0000256" key="1">
    <source>
        <dbReference type="ARBA" id="ARBA00004141"/>
    </source>
</evidence>
<dbReference type="EMBL" id="JX649896">
    <property type="protein sequence ID" value="AGC72243.1"/>
    <property type="molecule type" value="Genomic_DNA"/>
</dbReference>
<accession>L7VYT6</accession>
<dbReference type="GO" id="GO:0016020">
    <property type="term" value="C:membrane"/>
    <property type="evidence" value="ECO:0007669"/>
    <property type="project" value="UniProtKB-SubCell"/>
</dbReference>
<dbReference type="PANTHER" id="PTHR21016">
    <property type="entry name" value="BETA-AMYLOID BINDING PROTEIN-RELATED"/>
    <property type="match status" value="1"/>
</dbReference>
<name>L7VYT6_9BACT</name>
<organism evidence="7">
    <name type="scientific">uncultured bacterium A1Q1_fos_479</name>
    <dbReference type="NCBI Taxonomy" id="1256575"/>
    <lineage>
        <taxon>Bacteria</taxon>
        <taxon>environmental samples</taxon>
    </lineage>
</organism>
<evidence type="ECO:0000256" key="4">
    <source>
        <dbReference type="ARBA" id="ARBA00023136"/>
    </source>
</evidence>
<reference evidence="7" key="1">
    <citation type="submission" date="2012-09" db="EMBL/GenBank/DDBJ databases">
        <title>Metagenomic Characterization of a Microbial Community in Wastewater Detects High Levels of Antibiotic Resistance.</title>
        <authorList>
            <person name="Abrams M."/>
            <person name="Caldwell A."/>
            <person name="Vandaei E."/>
            <person name="Lee W."/>
            <person name="Perrott J."/>
            <person name="Khan S.Y."/>
            <person name="Ta J."/>
            <person name="Romero D."/>
            <person name="Nguyen V."/>
            <person name="Pourmand N."/>
            <person name="Ouverney C.C."/>
        </authorList>
    </citation>
    <scope>NUCLEOTIDE SEQUENCE</scope>
</reference>
<sequence>MGEVGFAELASLQQGMNDHQKMLFLTQYNAGKKDRGTALLLGFLFGVLGADRFYVGDTALGVLKLLTFGFCGVMALIDLFLIMGRTDKVNRQKAQEIVMMMRAGY</sequence>
<keyword evidence="2 5" id="KW-0812">Transmembrane</keyword>
<protein>
    <submittedName>
        <fullName evidence="7">TM2 domain-containing protein</fullName>
    </submittedName>
</protein>
<dbReference type="Pfam" id="PF05154">
    <property type="entry name" value="TM2"/>
    <property type="match status" value="1"/>
</dbReference>
<feature type="transmembrane region" description="Helical" evidence="5">
    <location>
        <begin position="61"/>
        <end position="83"/>
    </location>
</feature>
<keyword evidence="3 5" id="KW-1133">Transmembrane helix</keyword>
<dbReference type="AlphaFoldDB" id="L7VYT6"/>
<evidence type="ECO:0000313" key="7">
    <source>
        <dbReference type="EMBL" id="AGC72243.1"/>
    </source>
</evidence>
<dbReference type="InterPro" id="IPR007829">
    <property type="entry name" value="TM2"/>
</dbReference>
<evidence type="ECO:0000256" key="2">
    <source>
        <dbReference type="ARBA" id="ARBA00022692"/>
    </source>
</evidence>
<dbReference type="InterPro" id="IPR050932">
    <property type="entry name" value="TM2D1-3-like"/>
</dbReference>